<name>A0ABN1NPG9_9ACTN</name>
<dbReference type="Pfam" id="PF19650">
    <property type="entry name" value="DUF6153"/>
    <property type="match status" value="1"/>
</dbReference>
<gene>
    <name evidence="2" type="ORF">GCM10009549_26550</name>
</gene>
<sequence>MTSAAQPTSRPARCGFLLLMLAVLAGLLGMHALGPTGGLSPRAHPGHGVVMAHTADVFVVSENCSPASDGAVHLTHADGTCAAPGVGSSYSPPALTVALTDTPAASTLSGSMPEPSASTRAPPDLSELQLLRI</sequence>
<accession>A0ABN1NPG9</accession>
<keyword evidence="3" id="KW-1185">Reference proteome</keyword>
<reference evidence="2 3" key="1">
    <citation type="journal article" date="2019" name="Int. J. Syst. Evol. Microbiol.">
        <title>The Global Catalogue of Microorganisms (GCM) 10K type strain sequencing project: providing services to taxonomists for standard genome sequencing and annotation.</title>
        <authorList>
            <consortium name="The Broad Institute Genomics Platform"/>
            <consortium name="The Broad Institute Genome Sequencing Center for Infectious Disease"/>
            <person name="Wu L."/>
            <person name="Ma J."/>
        </authorList>
    </citation>
    <scope>NUCLEOTIDE SEQUENCE [LARGE SCALE GENOMIC DNA]</scope>
    <source>
        <strain evidence="2 3">JCM 10673</strain>
    </source>
</reference>
<evidence type="ECO:0000256" key="1">
    <source>
        <dbReference type="SAM" id="MobiDB-lite"/>
    </source>
</evidence>
<dbReference type="Proteomes" id="UP001501005">
    <property type="component" value="Unassembled WGS sequence"/>
</dbReference>
<comment type="caution">
    <text evidence="2">The sequence shown here is derived from an EMBL/GenBank/DDBJ whole genome shotgun (WGS) entry which is preliminary data.</text>
</comment>
<dbReference type="RefSeq" id="WP_344049661.1">
    <property type="nucleotide sequence ID" value="NZ_BAAAHG010000017.1"/>
</dbReference>
<dbReference type="EMBL" id="BAAAHG010000017">
    <property type="protein sequence ID" value="GAA0913363.1"/>
    <property type="molecule type" value="Genomic_DNA"/>
</dbReference>
<evidence type="ECO:0000313" key="2">
    <source>
        <dbReference type="EMBL" id="GAA0913363.1"/>
    </source>
</evidence>
<dbReference type="InterPro" id="IPR046151">
    <property type="entry name" value="DUF6153"/>
</dbReference>
<feature type="region of interest" description="Disordered" evidence="1">
    <location>
        <begin position="105"/>
        <end position="126"/>
    </location>
</feature>
<evidence type="ECO:0000313" key="3">
    <source>
        <dbReference type="Proteomes" id="UP001501005"/>
    </source>
</evidence>
<protein>
    <submittedName>
        <fullName evidence="2">DUF6153 family protein</fullName>
    </submittedName>
</protein>
<proteinExistence type="predicted"/>
<organism evidence="2 3">
    <name type="scientific">Streptomyces thermoalcalitolerans</name>
    <dbReference type="NCBI Taxonomy" id="65605"/>
    <lineage>
        <taxon>Bacteria</taxon>
        <taxon>Bacillati</taxon>
        <taxon>Actinomycetota</taxon>
        <taxon>Actinomycetes</taxon>
        <taxon>Kitasatosporales</taxon>
        <taxon>Streptomycetaceae</taxon>
        <taxon>Streptomyces</taxon>
    </lineage>
</organism>